<dbReference type="EMBL" id="JH971451">
    <property type="protein sequence ID" value="EKM74486.1"/>
    <property type="molecule type" value="Genomic_DNA"/>
</dbReference>
<dbReference type="GeneID" id="18827878"/>
<organism evidence="1 2">
    <name type="scientific">Agaricus bisporus var. burnettii (strain JB137-S8 / ATCC MYA-4627 / FGSC 10392)</name>
    <name type="common">White button mushroom</name>
    <dbReference type="NCBI Taxonomy" id="597362"/>
    <lineage>
        <taxon>Eukaryota</taxon>
        <taxon>Fungi</taxon>
        <taxon>Dikarya</taxon>
        <taxon>Basidiomycota</taxon>
        <taxon>Agaricomycotina</taxon>
        <taxon>Agaricomycetes</taxon>
        <taxon>Agaricomycetidae</taxon>
        <taxon>Agaricales</taxon>
        <taxon>Agaricineae</taxon>
        <taxon>Agaricaceae</taxon>
        <taxon>Agaricus</taxon>
    </lineage>
</organism>
<dbReference type="RefSeq" id="XP_007334872.1">
    <property type="nucleotide sequence ID" value="XM_007334810.1"/>
</dbReference>
<evidence type="ECO:0000313" key="2">
    <source>
        <dbReference type="Proteomes" id="UP000008493"/>
    </source>
</evidence>
<gene>
    <name evidence="1" type="ORF">AGABI1DRAFT_133195</name>
</gene>
<sequence length="104" mass="10941">MTRVQGFFIKNAGESSVTIIDPSSSSTVLDATMTSKQFTMRGTYKLRGEPVTGGSTLVNLATVRIDTAGTLSITPAPGNSAASELIIQTLCDRTFVEGNQGLLQ</sequence>
<dbReference type="InParanoid" id="K5WGT5"/>
<dbReference type="HOGENOM" id="CLU_2249270_0_0_1"/>
<name>K5WGT5_AGABU</name>
<dbReference type="OMA" id="TSKQFTM"/>
<keyword evidence="2" id="KW-1185">Reference proteome</keyword>
<reference evidence="2" key="1">
    <citation type="journal article" date="2012" name="Proc. Natl. Acad. Sci. U.S.A.">
        <title>Genome sequence of the button mushroom Agaricus bisporus reveals mechanisms governing adaptation to a humic-rich ecological niche.</title>
        <authorList>
            <person name="Morin E."/>
            <person name="Kohler A."/>
            <person name="Baker A.R."/>
            <person name="Foulongne-Oriol M."/>
            <person name="Lombard V."/>
            <person name="Nagy L.G."/>
            <person name="Ohm R.A."/>
            <person name="Patyshakuliyeva A."/>
            <person name="Brun A."/>
            <person name="Aerts A.L."/>
            <person name="Bailey A.M."/>
            <person name="Billette C."/>
            <person name="Coutinho P.M."/>
            <person name="Deakin G."/>
            <person name="Doddapaneni H."/>
            <person name="Floudas D."/>
            <person name="Grimwood J."/>
            <person name="Hilden K."/>
            <person name="Kuees U."/>
            <person name="LaButti K.M."/>
            <person name="Lapidus A."/>
            <person name="Lindquist E.A."/>
            <person name="Lucas S.M."/>
            <person name="Murat C."/>
            <person name="Riley R.W."/>
            <person name="Salamov A.A."/>
            <person name="Schmutz J."/>
            <person name="Subramanian V."/>
            <person name="Woesten H.A.B."/>
            <person name="Xu J."/>
            <person name="Eastwood D.C."/>
            <person name="Foster G.D."/>
            <person name="Sonnenberg A.S."/>
            <person name="Cullen D."/>
            <person name="de Vries R.P."/>
            <person name="Lundell T."/>
            <person name="Hibbett D.S."/>
            <person name="Henrissat B."/>
            <person name="Burton K.S."/>
            <person name="Kerrigan R.W."/>
            <person name="Challen M.P."/>
            <person name="Grigoriev I.V."/>
            <person name="Martin F."/>
        </authorList>
    </citation>
    <scope>NUCLEOTIDE SEQUENCE [LARGE SCALE GENOMIC DNA]</scope>
    <source>
        <strain evidence="2">JB137-S8 / ATCC MYA-4627 / FGSC 10392</strain>
    </source>
</reference>
<protein>
    <submittedName>
        <fullName evidence="1">Uncharacterized protein</fullName>
    </submittedName>
</protein>
<dbReference type="Proteomes" id="UP000008493">
    <property type="component" value="Unassembled WGS sequence"/>
</dbReference>
<accession>K5WGT5</accession>
<proteinExistence type="predicted"/>
<evidence type="ECO:0000313" key="1">
    <source>
        <dbReference type="EMBL" id="EKM74486.1"/>
    </source>
</evidence>
<dbReference type="KEGG" id="abp:AGABI1DRAFT133195"/>
<dbReference type="AlphaFoldDB" id="K5WGT5"/>